<dbReference type="Ensembl" id="ENSCCRT00015004107.1">
    <property type="protein sequence ID" value="ENSCCRP00015003931.1"/>
    <property type="gene ID" value="ENSCCRG00015002280.1"/>
</dbReference>
<keyword evidence="8" id="KW-0472">Membrane</keyword>
<dbReference type="InterPro" id="IPR026755">
    <property type="entry name" value="Fam221a/b"/>
</dbReference>
<dbReference type="SMART" id="SM00309">
    <property type="entry name" value="PAH"/>
    <property type="match status" value="1"/>
</dbReference>
<dbReference type="PANTHER" id="PTHR31214">
    <property type="entry name" value="PROTEIN FAM221A-RELATED"/>
    <property type="match status" value="1"/>
</dbReference>
<protein>
    <recommendedName>
        <fullName evidence="6">Protein FAM221A</fullName>
    </recommendedName>
</protein>
<feature type="transmembrane region" description="Helical" evidence="8">
    <location>
        <begin position="219"/>
        <end position="236"/>
    </location>
</feature>
<comment type="similarity">
    <text evidence="3">Belongs to the FAM221 family.</text>
</comment>
<proteinExistence type="inferred from homology"/>
<dbReference type="PRINTS" id="PR00278">
    <property type="entry name" value="PANCHORMONE"/>
</dbReference>
<dbReference type="InterPro" id="IPR020392">
    <property type="entry name" value="Pancreatic_hormone-like_CS"/>
</dbReference>
<dbReference type="CDD" id="cd00126">
    <property type="entry name" value="PAH"/>
    <property type="match status" value="1"/>
</dbReference>
<dbReference type="PROSITE" id="PS00265">
    <property type="entry name" value="PANCREATIC_HORMONE_1"/>
    <property type="match status" value="1"/>
</dbReference>
<evidence type="ECO:0000256" key="7">
    <source>
        <dbReference type="RuleBase" id="RU000656"/>
    </source>
</evidence>
<accession>A0A8C1S854</accession>
<evidence type="ECO:0000256" key="2">
    <source>
        <dbReference type="ARBA" id="ARBA00010022"/>
    </source>
</evidence>
<keyword evidence="8" id="KW-0812">Transmembrane</keyword>
<evidence type="ECO:0000313" key="9">
    <source>
        <dbReference type="Ensembl" id="ENSCCRP00015003931.1"/>
    </source>
</evidence>
<dbReference type="GO" id="GO:0005576">
    <property type="term" value="C:extracellular region"/>
    <property type="evidence" value="ECO:0007669"/>
    <property type="project" value="UniProtKB-SubCell"/>
</dbReference>
<reference evidence="9" key="1">
    <citation type="submission" date="2025-08" db="UniProtKB">
        <authorList>
            <consortium name="Ensembl"/>
        </authorList>
    </citation>
    <scope>IDENTIFICATION</scope>
</reference>
<name>A0A8C1S854_CYPCA</name>
<sequence length="307" mass="34624">MERIHIDKHATNAVEAYLEYKRIVGEDDGGTLFSEEEYKKYKETVVPRRMQNRLYVSFGVPGHIDCKLIGPETPCFCTHGYKQHCTDFEELPKERPILLPCRVKGCQCVSYEYVHISGSKPVRCQCKHTTSEHSEAIAHQCKKCTHCTGYRSPFTCGCGQPGYAHVTLVETTEERMARGRPVGRAVPYAAMGGLTGFSSLVDGYLRLDPSGMHPNMKMWIGWAACAFLLFACLGTLTEGYPTKPDNPGEDAPAEELAKYYSALRHYINLITRQRYGKRSSADTLISDLLIGETESHPQTRYEDHLVW</sequence>
<evidence type="ECO:0000313" key="10">
    <source>
        <dbReference type="Proteomes" id="UP000694700"/>
    </source>
</evidence>
<dbReference type="PANTHER" id="PTHR31214:SF2">
    <property type="entry name" value="PROTEIN FAM221A"/>
    <property type="match status" value="1"/>
</dbReference>
<evidence type="ECO:0000256" key="3">
    <source>
        <dbReference type="ARBA" id="ARBA00011026"/>
    </source>
</evidence>
<dbReference type="Gene3D" id="6.10.250.900">
    <property type="match status" value="1"/>
</dbReference>
<keyword evidence="5" id="KW-0165">Cleavage on pair of basic residues</keyword>
<dbReference type="Pfam" id="PF14753">
    <property type="entry name" value="FAM221"/>
    <property type="match status" value="1"/>
</dbReference>
<comment type="similarity">
    <text evidence="2 7">Belongs to the NPY family.</text>
</comment>
<evidence type="ECO:0000256" key="1">
    <source>
        <dbReference type="ARBA" id="ARBA00004613"/>
    </source>
</evidence>
<organism evidence="9 10">
    <name type="scientific">Cyprinus carpio</name>
    <name type="common">Common carp</name>
    <dbReference type="NCBI Taxonomy" id="7962"/>
    <lineage>
        <taxon>Eukaryota</taxon>
        <taxon>Metazoa</taxon>
        <taxon>Chordata</taxon>
        <taxon>Craniata</taxon>
        <taxon>Vertebrata</taxon>
        <taxon>Euteleostomi</taxon>
        <taxon>Actinopterygii</taxon>
        <taxon>Neopterygii</taxon>
        <taxon>Teleostei</taxon>
        <taxon>Ostariophysi</taxon>
        <taxon>Cypriniformes</taxon>
        <taxon>Cyprinidae</taxon>
        <taxon>Cyprininae</taxon>
        <taxon>Cyprinus</taxon>
    </lineage>
</organism>
<feature type="transmembrane region" description="Helical" evidence="8">
    <location>
        <begin position="185"/>
        <end position="207"/>
    </location>
</feature>
<evidence type="ECO:0000256" key="4">
    <source>
        <dbReference type="ARBA" id="ARBA00022525"/>
    </source>
</evidence>
<evidence type="ECO:0000256" key="6">
    <source>
        <dbReference type="ARBA" id="ARBA00039630"/>
    </source>
</evidence>
<dbReference type="PROSITE" id="PS50276">
    <property type="entry name" value="PANCREATIC_HORMONE_2"/>
    <property type="match status" value="1"/>
</dbReference>
<evidence type="ECO:0000256" key="5">
    <source>
        <dbReference type="ARBA" id="ARBA00022685"/>
    </source>
</evidence>
<dbReference type="GO" id="GO:0005179">
    <property type="term" value="F:hormone activity"/>
    <property type="evidence" value="ECO:0007669"/>
    <property type="project" value="InterPro"/>
</dbReference>
<keyword evidence="8" id="KW-1133">Transmembrane helix</keyword>
<dbReference type="Proteomes" id="UP000694700">
    <property type="component" value="Unplaced"/>
</dbReference>
<comment type="subcellular location">
    <subcellularLocation>
        <location evidence="1">Secreted</location>
    </subcellularLocation>
</comment>
<evidence type="ECO:0000256" key="8">
    <source>
        <dbReference type="SAM" id="Phobius"/>
    </source>
</evidence>
<dbReference type="InterPro" id="IPR001955">
    <property type="entry name" value="Pancreatic_hormone-like"/>
</dbReference>
<dbReference type="AlphaFoldDB" id="A0A8C1S854"/>
<keyword evidence="4" id="KW-0964">Secreted</keyword>
<dbReference type="Pfam" id="PF00159">
    <property type="entry name" value="Hormone_3"/>
    <property type="match status" value="1"/>
</dbReference>